<dbReference type="PaxDb" id="39947-A0A0P0UXV4"/>
<dbReference type="InParanoid" id="A0A0P0UXV4"/>
<organism evidence="2 3">
    <name type="scientific">Oryza sativa subsp. japonica</name>
    <name type="common">Rice</name>
    <dbReference type="NCBI Taxonomy" id="39947"/>
    <lineage>
        <taxon>Eukaryota</taxon>
        <taxon>Viridiplantae</taxon>
        <taxon>Streptophyta</taxon>
        <taxon>Embryophyta</taxon>
        <taxon>Tracheophyta</taxon>
        <taxon>Spermatophyta</taxon>
        <taxon>Magnoliopsida</taxon>
        <taxon>Liliopsida</taxon>
        <taxon>Poales</taxon>
        <taxon>Poaceae</taxon>
        <taxon>BOP clade</taxon>
        <taxon>Oryzoideae</taxon>
        <taxon>Oryzeae</taxon>
        <taxon>Oryzinae</taxon>
        <taxon>Oryza</taxon>
        <taxon>Oryza sativa</taxon>
    </lineage>
</organism>
<dbReference type="EMBL" id="AP014957">
    <property type="protein sequence ID" value="BAS70050.1"/>
    <property type="molecule type" value="Genomic_DNA"/>
</dbReference>
<feature type="region of interest" description="Disordered" evidence="1">
    <location>
        <begin position="157"/>
        <end position="176"/>
    </location>
</feature>
<gene>
    <name evidence="2" type="ordered locus">Os01g0113833</name>
    <name evidence="2" type="ORF">OSNPB_010113833</name>
</gene>
<reference evidence="3" key="1">
    <citation type="journal article" date="2005" name="Nature">
        <title>The map-based sequence of the rice genome.</title>
        <authorList>
            <consortium name="International rice genome sequencing project (IRGSP)"/>
            <person name="Matsumoto T."/>
            <person name="Wu J."/>
            <person name="Kanamori H."/>
            <person name="Katayose Y."/>
            <person name="Fujisawa M."/>
            <person name="Namiki N."/>
            <person name="Mizuno H."/>
            <person name="Yamamoto K."/>
            <person name="Antonio B.A."/>
            <person name="Baba T."/>
            <person name="Sakata K."/>
            <person name="Nagamura Y."/>
            <person name="Aoki H."/>
            <person name="Arikawa K."/>
            <person name="Arita K."/>
            <person name="Bito T."/>
            <person name="Chiden Y."/>
            <person name="Fujitsuka N."/>
            <person name="Fukunaka R."/>
            <person name="Hamada M."/>
            <person name="Harada C."/>
            <person name="Hayashi A."/>
            <person name="Hijishita S."/>
            <person name="Honda M."/>
            <person name="Hosokawa S."/>
            <person name="Ichikawa Y."/>
            <person name="Idonuma A."/>
            <person name="Iijima M."/>
            <person name="Ikeda M."/>
            <person name="Ikeno M."/>
            <person name="Ito K."/>
            <person name="Ito S."/>
            <person name="Ito T."/>
            <person name="Ito Y."/>
            <person name="Ito Y."/>
            <person name="Iwabuchi A."/>
            <person name="Kamiya K."/>
            <person name="Karasawa W."/>
            <person name="Kurita K."/>
            <person name="Katagiri S."/>
            <person name="Kikuta A."/>
            <person name="Kobayashi H."/>
            <person name="Kobayashi N."/>
            <person name="Machita K."/>
            <person name="Maehara T."/>
            <person name="Masukawa M."/>
            <person name="Mizubayashi T."/>
            <person name="Mukai Y."/>
            <person name="Nagasaki H."/>
            <person name="Nagata Y."/>
            <person name="Naito S."/>
            <person name="Nakashima M."/>
            <person name="Nakama Y."/>
            <person name="Nakamichi Y."/>
            <person name="Nakamura M."/>
            <person name="Meguro A."/>
            <person name="Negishi M."/>
            <person name="Ohta I."/>
            <person name="Ohta T."/>
            <person name="Okamoto M."/>
            <person name="Ono N."/>
            <person name="Saji S."/>
            <person name="Sakaguchi M."/>
            <person name="Sakai K."/>
            <person name="Shibata M."/>
            <person name="Shimokawa T."/>
            <person name="Song J."/>
            <person name="Takazaki Y."/>
            <person name="Terasawa K."/>
            <person name="Tsugane M."/>
            <person name="Tsuji K."/>
            <person name="Ueda S."/>
            <person name="Waki K."/>
            <person name="Yamagata H."/>
            <person name="Yamamoto M."/>
            <person name="Yamamoto S."/>
            <person name="Yamane H."/>
            <person name="Yoshiki S."/>
            <person name="Yoshihara R."/>
            <person name="Yukawa K."/>
            <person name="Zhong H."/>
            <person name="Yano M."/>
            <person name="Yuan Q."/>
            <person name="Ouyang S."/>
            <person name="Liu J."/>
            <person name="Jones K.M."/>
            <person name="Gansberger K."/>
            <person name="Moffat K."/>
            <person name="Hill J."/>
            <person name="Bera J."/>
            <person name="Fadrosh D."/>
            <person name="Jin S."/>
            <person name="Johri S."/>
            <person name="Kim M."/>
            <person name="Overton L."/>
            <person name="Reardon M."/>
            <person name="Tsitrin T."/>
            <person name="Vuong H."/>
            <person name="Weaver B."/>
            <person name="Ciecko A."/>
            <person name="Tallon L."/>
            <person name="Jackson J."/>
            <person name="Pai G."/>
            <person name="Aken S.V."/>
            <person name="Utterback T."/>
            <person name="Reidmuller S."/>
            <person name="Feldblyum T."/>
            <person name="Hsiao J."/>
            <person name="Zismann V."/>
            <person name="Iobst S."/>
            <person name="de Vazeille A.R."/>
            <person name="Buell C.R."/>
            <person name="Ying K."/>
            <person name="Li Y."/>
            <person name="Lu T."/>
            <person name="Huang Y."/>
            <person name="Zhao Q."/>
            <person name="Feng Q."/>
            <person name="Zhang L."/>
            <person name="Zhu J."/>
            <person name="Weng Q."/>
            <person name="Mu J."/>
            <person name="Lu Y."/>
            <person name="Fan D."/>
            <person name="Liu Y."/>
            <person name="Guan J."/>
            <person name="Zhang Y."/>
            <person name="Yu S."/>
            <person name="Liu X."/>
            <person name="Zhang Y."/>
            <person name="Hong G."/>
            <person name="Han B."/>
            <person name="Choisne N."/>
            <person name="Demange N."/>
            <person name="Orjeda G."/>
            <person name="Samain S."/>
            <person name="Cattolico L."/>
            <person name="Pelletier E."/>
            <person name="Couloux A."/>
            <person name="Segurens B."/>
            <person name="Wincker P."/>
            <person name="D'Hont A."/>
            <person name="Scarpelli C."/>
            <person name="Weissenbach J."/>
            <person name="Salanoubat M."/>
            <person name="Quetier F."/>
            <person name="Yu Y."/>
            <person name="Kim H.R."/>
            <person name="Rambo T."/>
            <person name="Currie J."/>
            <person name="Collura K."/>
            <person name="Luo M."/>
            <person name="Yang T."/>
            <person name="Ammiraju J.S.S."/>
            <person name="Engler F."/>
            <person name="Soderlund C."/>
            <person name="Wing R.A."/>
            <person name="Palmer L.E."/>
            <person name="de la Bastide M."/>
            <person name="Spiegel L."/>
            <person name="Nascimento L."/>
            <person name="Zutavern T."/>
            <person name="O'Shaughnessy A."/>
            <person name="Dike S."/>
            <person name="Dedhia N."/>
            <person name="Preston R."/>
            <person name="Balija V."/>
            <person name="McCombie W.R."/>
            <person name="Chow T."/>
            <person name="Chen H."/>
            <person name="Chung M."/>
            <person name="Chen C."/>
            <person name="Shaw J."/>
            <person name="Wu H."/>
            <person name="Hsiao K."/>
            <person name="Chao Y."/>
            <person name="Chu M."/>
            <person name="Cheng C."/>
            <person name="Hour A."/>
            <person name="Lee P."/>
            <person name="Lin S."/>
            <person name="Lin Y."/>
            <person name="Liou J."/>
            <person name="Liu S."/>
            <person name="Hsing Y."/>
            <person name="Raghuvanshi S."/>
            <person name="Mohanty A."/>
            <person name="Bharti A.K."/>
            <person name="Gaur A."/>
            <person name="Gupta V."/>
            <person name="Kumar D."/>
            <person name="Ravi V."/>
            <person name="Vij S."/>
            <person name="Kapur A."/>
            <person name="Khurana P."/>
            <person name="Khurana P."/>
            <person name="Khurana J.P."/>
            <person name="Tyagi A.K."/>
            <person name="Gaikwad K."/>
            <person name="Singh A."/>
            <person name="Dalal V."/>
            <person name="Srivastava S."/>
            <person name="Dixit A."/>
            <person name="Pal A.K."/>
            <person name="Ghazi I.A."/>
            <person name="Yadav M."/>
            <person name="Pandit A."/>
            <person name="Bhargava A."/>
            <person name="Sureshbabu K."/>
            <person name="Batra K."/>
            <person name="Sharma T.R."/>
            <person name="Mohapatra T."/>
            <person name="Singh N.K."/>
            <person name="Messing J."/>
            <person name="Nelson A.B."/>
            <person name="Fuks G."/>
            <person name="Kavchok S."/>
            <person name="Keizer G."/>
            <person name="Linton E."/>
            <person name="Llaca V."/>
            <person name="Song R."/>
            <person name="Tanyolac B."/>
            <person name="Young S."/>
            <person name="Ho-Il K."/>
            <person name="Hahn J.H."/>
            <person name="Sangsakoo G."/>
            <person name="Vanavichit A."/>
            <person name="de Mattos Luiz.A.T."/>
            <person name="Zimmer P.D."/>
            <person name="Malone G."/>
            <person name="Dellagostin O."/>
            <person name="de Oliveira A.C."/>
            <person name="Bevan M."/>
            <person name="Bancroft I."/>
            <person name="Minx P."/>
            <person name="Cordum H."/>
            <person name="Wilson R."/>
            <person name="Cheng Z."/>
            <person name="Jin W."/>
            <person name="Jiang J."/>
            <person name="Leong S.A."/>
            <person name="Iwama H."/>
            <person name="Gojobori T."/>
            <person name="Itoh T."/>
            <person name="Niimura Y."/>
            <person name="Fujii Y."/>
            <person name="Habara T."/>
            <person name="Sakai H."/>
            <person name="Sato Y."/>
            <person name="Wilson G."/>
            <person name="Kumar K."/>
            <person name="McCouch S."/>
            <person name="Juretic N."/>
            <person name="Hoen D."/>
            <person name="Wright S."/>
            <person name="Bruskiewich R."/>
            <person name="Bureau T."/>
            <person name="Miyao A."/>
            <person name="Hirochika H."/>
            <person name="Nishikawa T."/>
            <person name="Kadowaki K."/>
            <person name="Sugiura M."/>
            <person name="Burr B."/>
            <person name="Sasaki T."/>
        </authorList>
    </citation>
    <scope>NUCLEOTIDE SEQUENCE [LARGE SCALE GENOMIC DNA]</scope>
    <source>
        <strain evidence="3">cv. Nipponbare</strain>
    </source>
</reference>
<evidence type="ECO:0000313" key="2">
    <source>
        <dbReference type="EMBL" id="BAS70050.1"/>
    </source>
</evidence>
<sequence>MATSAGAPVAAGGGRIALNRFSVLDLMACRCPLPDGDAPPATAPHLKPVTVRVVISSAQRWPSVFEIRLRLHGVGLFESMDNPQTHAVRSMIWWAICMPKISCSPAHYSSLSRPLPSMGRNGIEIKGIVGPEQERVGLCSIIPMALRHRVSLPAERIHRSSSPRLDPTLRRRGSVSTKASTSSLLLDHAVRRWKRRRISIPSLTLLEVLALSMAWIGICKQQSTTSY</sequence>
<dbReference type="Proteomes" id="UP000059680">
    <property type="component" value="Chromosome 1"/>
</dbReference>
<dbReference type="AlphaFoldDB" id="A0A0P0UXV4"/>
<keyword evidence="3" id="KW-1185">Reference proteome</keyword>
<evidence type="ECO:0000313" key="3">
    <source>
        <dbReference type="Proteomes" id="UP000059680"/>
    </source>
</evidence>
<accession>A0A0P0UXV4</accession>
<reference evidence="2 3" key="3">
    <citation type="journal article" date="2013" name="Rice">
        <title>Improvement of the Oryza sativa Nipponbare reference genome using next generation sequence and optical map data.</title>
        <authorList>
            <person name="Kawahara Y."/>
            <person name="de la Bastide M."/>
            <person name="Hamilton J.P."/>
            <person name="Kanamori H."/>
            <person name="McCombie W.R."/>
            <person name="Ouyang S."/>
            <person name="Schwartz D.C."/>
            <person name="Tanaka T."/>
            <person name="Wu J."/>
            <person name="Zhou S."/>
            <person name="Childs K.L."/>
            <person name="Davidson R.M."/>
            <person name="Lin H."/>
            <person name="Quesada-Ocampo L."/>
            <person name="Vaillancourt B."/>
            <person name="Sakai H."/>
            <person name="Lee S.S."/>
            <person name="Kim J."/>
            <person name="Numa H."/>
            <person name="Itoh T."/>
            <person name="Buell C.R."/>
            <person name="Matsumoto T."/>
        </authorList>
    </citation>
    <scope>NUCLEOTIDE SEQUENCE [LARGE SCALE GENOMIC DNA]</scope>
    <source>
        <strain evidence="3">cv. Nipponbare</strain>
    </source>
</reference>
<evidence type="ECO:0000256" key="1">
    <source>
        <dbReference type="SAM" id="MobiDB-lite"/>
    </source>
</evidence>
<protein>
    <submittedName>
        <fullName evidence="2">Os01g0113833 protein</fullName>
    </submittedName>
</protein>
<name>A0A0P0UXV4_ORYSJ</name>
<reference evidence="2 3" key="2">
    <citation type="journal article" date="2013" name="Plant Cell Physiol.">
        <title>Rice Annotation Project Database (RAP-DB): an integrative and interactive database for rice genomics.</title>
        <authorList>
            <person name="Sakai H."/>
            <person name="Lee S.S."/>
            <person name="Tanaka T."/>
            <person name="Numa H."/>
            <person name="Kim J."/>
            <person name="Kawahara Y."/>
            <person name="Wakimoto H."/>
            <person name="Yang C.C."/>
            <person name="Iwamoto M."/>
            <person name="Abe T."/>
            <person name="Yamada Y."/>
            <person name="Muto A."/>
            <person name="Inokuchi H."/>
            <person name="Ikemura T."/>
            <person name="Matsumoto T."/>
            <person name="Sasaki T."/>
            <person name="Itoh T."/>
        </authorList>
    </citation>
    <scope>NUCLEOTIDE SEQUENCE [LARGE SCALE GENOMIC DNA]</scope>
    <source>
        <strain evidence="3">cv. Nipponbare</strain>
    </source>
</reference>
<proteinExistence type="predicted"/>